<keyword evidence="3 5" id="KW-0732">Signal</keyword>
<dbReference type="Proteomes" id="UP000479043">
    <property type="component" value="Unassembled WGS sequence"/>
</dbReference>
<gene>
    <name evidence="7" type="ORF">GR167_13560</name>
</gene>
<dbReference type="SUPFAM" id="SSF53822">
    <property type="entry name" value="Periplasmic binding protein-like I"/>
    <property type="match status" value="1"/>
</dbReference>
<sequence length="392" mass="42425">MTFSTHRRKLFSAALAATLSLSLAAPALAKDTVKVGFIGPLSGGVSNMGLGGRNSAALAVALRNQDPNAKYEYELEALDDECKPNVGVQVATKLATNRKVVGAVTHYCSAVAMGTVDIYHKFNLPMIVWAAVLPDITYGNDYTEIHRVNGTMINQNETAADFMTGQGYKTWAIIHDTTDYGKGHNKYFSQFLTEKGGEILGTFGVTSDQQDFTAELTKIKELNPDVVYFGGLTPIAVRIRQQMDKLGIEAQFQGVSGIKSDAYFAGLSGDLAEGTVTFLEGAPAAKLPGGEFFLAEYEKANFGEDYEAYGPFSFAAMSLLLDAIEEVGPDRKAVNAYLADVKEHDSITGPITFDEHGQNTVALITKYVAQDGKWVVWEDSEYADGTRKLTGK</sequence>
<feature type="domain" description="Leucine-binding protein" evidence="6">
    <location>
        <begin position="32"/>
        <end position="360"/>
    </location>
</feature>
<dbReference type="RefSeq" id="WP_160974242.1">
    <property type="nucleotide sequence ID" value="NZ_WWEN01000005.1"/>
</dbReference>
<feature type="signal peptide" evidence="5">
    <location>
        <begin position="1"/>
        <end position="29"/>
    </location>
</feature>
<dbReference type="PANTHER" id="PTHR47151:SF2">
    <property type="entry name" value="AMINO ACID BINDING PROTEIN"/>
    <property type="match status" value="1"/>
</dbReference>
<dbReference type="GO" id="GO:0006865">
    <property type="term" value="P:amino acid transport"/>
    <property type="evidence" value="ECO:0007669"/>
    <property type="project" value="UniProtKB-KW"/>
</dbReference>
<keyword evidence="4" id="KW-0029">Amino-acid transport</keyword>
<keyword evidence="8" id="KW-1185">Reference proteome</keyword>
<dbReference type="CDD" id="cd06342">
    <property type="entry name" value="PBP1_ABC_LIVBP-like"/>
    <property type="match status" value="1"/>
</dbReference>
<feature type="chain" id="PRO_5027056160" evidence="5">
    <location>
        <begin position="30"/>
        <end position="392"/>
    </location>
</feature>
<dbReference type="InterPro" id="IPR000709">
    <property type="entry name" value="Leu_Ile_Val-bd"/>
</dbReference>
<evidence type="ECO:0000259" key="6">
    <source>
        <dbReference type="Pfam" id="PF13458"/>
    </source>
</evidence>
<comment type="caution">
    <text evidence="7">The sequence shown here is derived from an EMBL/GenBank/DDBJ whole genome shotgun (WGS) entry which is preliminary data.</text>
</comment>
<evidence type="ECO:0000256" key="4">
    <source>
        <dbReference type="ARBA" id="ARBA00022970"/>
    </source>
</evidence>
<dbReference type="PRINTS" id="PR00337">
    <property type="entry name" value="LEUILEVALBP"/>
</dbReference>
<dbReference type="InterPro" id="IPR028081">
    <property type="entry name" value="Leu-bd"/>
</dbReference>
<evidence type="ECO:0000313" key="7">
    <source>
        <dbReference type="EMBL" id="MYM56340.1"/>
    </source>
</evidence>
<evidence type="ECO:0000313" key="8">
    <source>
        <dbReference type="Proteomes" id="UP000479043"/>
    </source>
</evidence>
<dbReference type="InterPro" id="IPR028082">
    <property type="entry name" value="Peripla_BP_I"/>
</dbReference>
<evidence type="ECO:0000256" key="1">
    <source>
        <dbReference type="ARBA" id="ARBA00010062"/>
    </source>
</evidence>
<dbReference type="InterPro" id="IPR006311">
    <property type="entry name" value="TAT_signal"/>
</dbReference>
<proteinExistence type="inferred from homology"/>
<dbReference type="EMBL" id="WWEN01000005">
    <property type="protein sequence ID" value="MYM56340.1"/>
    <property type="molecule type" value="Genomic_DNA"/>
</dbReference>
<keyword evidence="2" id="KW-0813">Transport</keyword>
<evidence type="ECO:0000256" key="3">
    <source>
        <dbReference type="ARBA" id="ARBA00022729"/>
    </source>
</evidence>
<reference evidence="7 8" key="1">
    <citation type="submission" date="2020-01" db="EMBL/GenBank/DDBJ databases">
        <authorList>
            <person name="Chen S."/>
        </authorList>
    </citation>
    <scope>NUCLEOTIDE SEQUENCE [LARGE SCALE GENOMIC DNA]</scope>
    <source>
        <strain evidence="7 8">GS-10</strain>
    </source>
</reference>
<dbReference type="Pfam" id="PF13458">
    <property type="entry name" value="Peripla_BP_6"/>
    <property type="match status" value="1"/>
</dbReference>
<evidence type="ECO:0000256" key="2">
    <source>
        <dbReference type="ARBA" id="ARBA00022448"/>
    </source>
</evidence>
<dbReference type="Gene3D" id="3.40.50.2300">
    <property type="match status" value="2"/>
</dbReference>
<dbReference type="PROSITE" id="PS51318">
    <property type="entry name" value="TAT"/>
    <property type="match status" value="1"/>
</dbReference>
<name>A0A6L8LP16_9RHOB</name>
<evidence type="ECO:0000256" key="5">
    <source>
        <dbReference type="SAM" id="SignalP"/>
    </source>
</evidence>
<organism evidence="7 8">
    <name type="scientific">Thalassovita mangrovi</name>
    <dbReference type="NCBI Taxonomy" id="2692236"/>
    <lineage>
        <taxon>Bacteria</taxon>
        <taxon>Pseudomonadati</taxon>
        <taxon>Pseudomonadota</taxon>
        <taxon>Alphaproteobacteria</taxon>
        <taxon>Rhodobacterales</taxon>
        <taxon>Roseobacteraceae</taxon>
        <taxon>Thalassovita</taxon>
    </lineage>
</organism>
<dbReference type="PANTHER" id="PTHR47151">
    <property type="entry name" value="LEU/ILE/VAL-BINDING ABC TRANSPORTER SUBUNIT"/>
    <property type="match status" value="1"/>
</dbReference>
<comment type="similarity">
    <text evidence="1">Belongs to the leucine-binding protein family.</text>
</comment>
<protein>
    <submittedName>
        <fullName evidence="7">ABC transporter substrate-binding protein</fullName>
    </submittedName>
</protein>
<dbReference type="AlphaFoldDB" id="A0A6L8LP16"/>
<accession>A0A6L8LP16</accession>